<reference evidence="3" key="2">
    <citation type="journal article" date="2021" name="PeerJ">
        <title>Extensive microbial diversity within the chicken gut microbiome revealed by metagenomics and culture.</title>
        <authorList>
            <person name="Gilroy R."/>
            <person name="Ravi A."/>
            <person name="Getino M."/>
            <person name="Pursley I."/>
            <person name="Horton D.L."/>
            <person name="Alikhan N.F."/>
            <person name="Baker D."/>
            <person name="Gharbi K."/>
            <person name="Hall N."/>
            <person name="Watson M."/>
            <person name="Adriaenssens E.M."/>
            <person name="Foster-Nyarko E."/>
            <person name="Jarju S."/>
            <person name="Secka A."/>
            <person name="Antonio M."/>
            <person name="Oren A."/>
            <person name="Chaudhuri R.R."/>
            <person name="La Ragione R."/>
            <person name="Hildebrand F."/>
            <person name="Pallen M.J."/>
        </authorList>
    </citation>
    <scope>NUCLEOTIDE SEQUENCE</scope>
    <source>
        <strain evidence="3">2889</strain>
    </source>
</reference>
<dbReference type="Pfam" id="PF01370">
    <property type="entry name" value="Epimerase"/>
    <property type="match status" value="1"/>
</dbReference>
<dbReference type="AlphaFoldDB" id="A0A9D9DTP1"/>
<evidence type="ECO:0000313" key="3">
    <source>
        <dbReference type="EMBL" id="MBO8433338.1"/>
    </source>
</evidence>
<gene>
    <name evidence="3" type="ORF">IAB08_08630</name>
</gene>
<protein>
    <submittedName>
        <fullName evidence="3">NAD(P)-dependent oxidoreductase</fullName>
    </submittedName>
</protein>
<dbReference type="Proteomes" id="UP000823612">
    <property type="component" value="Unassembled WGS sequence"/>
</dbReference>
<proteinExistence type="inferred from homology"/>
<dbReference type="InterPro" id="IPR001509">
    <property type="entry name" value="Epimerase_deHydtase"/>
</dbReference>
<comment type="similarity">
    <text evidence="1">Belongs to the NAD(P)-dependent epimerase/dehydratase family.</text>
</comment>
<sequence length="296" mass="34491">MKRILLTGGSGFIGRNIRESFLAEKYEMVSPSHKEVNWADSEAMDAWFSTRSFDAVIHAAVKPGHRNAPDHEHLLYTNTRMFFNLVRHADRCGRILNIGSGAIYDMRHYEPAMKEDFFGRYMPEDEHGYTKYICGKYMERCQEDVVDLRVFGIFGRYEDYAIRFISNAICKTLFDLPVTLRQDRVFSYLAVEDLMPVLDYFIEHKPRHKAYNVVPDERVSLLDLARRVVRISGKDLPVKVGMPGMGMEYSGDNARLRAEMGDRLSFTPVEQSVRRLYGWYQEHKGELDRECLLFDK</sequence>
<dbReference type="InterPro" id="IPR036291">
    <property type="entry name" value="NAD(P)-bd_dom_sf"/>
</dbReference>
<evidence type="ECO:0000259" key="2">
    <source>
        <dbReference type="Pfam" id="PF01370"/>
    </source>
</evidence>
<dbReference type="EMBL" id="JADIMZ010000128">
    <property type="protein sequence ID" value="MBO8433338.1"/>
    <property type="molecule type" value="Genomic_DNA"/>
</dbReference>
<comment type="caution">
    <text evidence="3">The sequence shown here is derived from an EMBL/GenBank/DDBJ whole genome shotgun (WGS) entry which is preliminary data.</text>
</comment>
<dbReference type="SUPFAM" id="SSF51735">
    <property type="entry name" value="NAD(P)-binding Rossmann-fold domains"/>
    <property type="match status" value="1"/>
</dbReference>
<feature type="domain" description="NAD-dependent epimerase/dehydratase" evidence="2">
    <location>
        <begin position="4"/>
        <end position="213"/>
    </location>
</feature>
<name>A0A9D9DTP1_9BACT</name>
<evidence type="ECO:0000313" key="4">
    <source>
        <dbReference type="Proteomes" id="UP000823612"/>
    </source>
</evidence>
<evidence type="ECO:0000256" key="1">
    <source>
        <dbReference type="ARBA" id="ARBA00007637"/>
    </source>
</evidence>
<dbReference type="PANTHER" id="PTHR43000">
    <property type="entry name" value="DTDP-D-GLUCOSE 4,6-DEHYDRATASE-RELATED"/>
    <property type="match status" value="1"/>
</dbReference>
<accession>A0A9D9DTP1</accession>
<reference evidence="3" key="1">
    <citation type="submission" date="2020-10" db="EMBL/GenBank/DDBJ databases">
        <authorList>
            <person name="Gilroy R."/>
        </authorList>
    </citation>
    <scope>NUCLEOTIDE SEQUENCE</scope>
    <source>
        <strain evidence="3">2889</strain>
    </source>
</reference>
<dbReference type="Gene3D" id="3.40.50.720">
    <property type="entry name" value="NAD(P)-binding Rossmann-like Domain"/>
    <property type="match status" value="1"/>
</dbReference>
<organism evidence="3 4">
    <name type="scientific">Candidatus Pullibacteroides excrementavium</name>
    <dbReference type="NCBI Taxonomy" id="2840905"/>
    <lineage>
        <taxon>Bacteria</taxon>
        <taxon>Pseudomonadati</taxon>
        <taxon>Bacteroidota</taxon>
        <taxon>Bacteroidia</taxon>
        <taxon>Bacteroidales</taxon>
        <taxon>Candidatus Pullibacteroides</taxon>
    </lineage>
</organism>